<dbReference type="AlphaFoldDB" id="A0A939B4X0"/>
<sequence length="227" mass="26904">MEDDIITDLKEKLNRKNFANCTKDEDYQRAFENIANILLNKIAIKKGDKEYWINEVEFYLYNNNHRDIITYPRVCEAGQWLFHSSGVDISFESYVKTEQDEQGLFQPVLDEDAFFGGILIRSIYPTNSSSEVSKKLKLDGPYKVEWTLFDKFDAFNDIKNFPYLISRKEIKNGLNINQRRNLLTKGKSEEQKVHDILKYNYYKSEIPDYELVESFKSYSKAKYRFNV</sequence>
<reference evidence="1" key="1">
    <citation type="submission" date="2020-08" db="EMBL/GenBank/DDBJ databases">
        <authorList>
            <person name="Cejkova D."/>
            <person name="Kubasova T."/>
            <person name="Jahodarova E."/>
            <person name="Rychlik I."/>
        </authorList>
    </citation>
    <scope>NUCLEOTIDE SEQUENCE</scope>
    <source>
        <strain evidence="1">An824</strain>
    </source>
</reference>
<dbReference type="RefSeq" id="WP_021948284.1">
    <property type="nucleotide sequence ID" value="NZ_JACJJG010000005.1"/>
</dbReference>
<organism evidence="1 2">
    <name type="scientific">Marseilla massiliensis</name>
    <dbReference type="NCBI Taxonomy" id="1841864"/>
    <lineage>
        <taxon>Bacteria</taxon>
        <taxon>Pseudomonadati</taxon>
        <taxon>Bacteroidota</taxon>
        <taxon>Bacteroidia</taxon>
        <taxon>Bacteroidales</taxon>
        <taxon>Prevotellaceae</taxon>
        <taxon>Marseilla</taxon>
    </lineage>
</organism>
<protein>
    <submittedName>
        <fullName evidence="1">Uncharacterized protein</fullName>
    </submittedName>
</protein>
<name>A0A939B4X0_9BACT</name>
<accession>A0A939B4X0</accession>
<gene>
    <name evidence="1" type="ORF">H6A34_02375</name>
</gene>
<comment type="caution">
    <text evidence="1">The sequence shown here is derived from an EMBL/GenBank/DDBJ whole genome shotgun (WGS) entry which is preliminary data.</text>
</comment>
<dbReference type="Proteomes" id="UP000706891">
    <property type="component" value="Unassembled WGS sequence"/>
</dbReference>
<dbReference type="EMBL" id="JACJJG010000005">
    <property type="protein sequence ID" value="MBM6672729.1"/>
    <property type="molecule type" value="Genomic_DNA"/>
</dbReference>
<evidence type="ECO:0000313" key="2">
    <source>
        <dbReference type="Proteomes" id="UP000706891"/>
    </source>
</evidence>
<reference evidence="1" key="2">
    <citation type="journal article" date="2021" name="Sci. Rep.">
        <title>The distribution of antibiotic resistance genes in chicken gut microbiota commensals.</title>
        <authorList>
            <person name="Juricova H."/>
            <person name="Matiasovicova J."/>
            <person name="Kubasova T."/>
            <person name="Cejkova D."/>
            <person name="Rychlik I."/>
        </authorList>
    </citation>
    <scope>NUCLEOTIDE SEQUENCE</scope>
    <source>
        <strain evidence="1">An824</strain>
    </source>
</reference>
<evidence type="ECO:0000313" key="1">
    <source>
        <dbReference type="EMBL" id="MBM6672729.1"/>
    </source>
</evidence>
<keyword evidence="2" id="KW-1185">Reference proteome</keyword>
<proteinExistence type="predicted"/>